<dbReference type="PANTHER" id="PTHR45036">
    <property type="entry name" value="METHYLTRANSFERASE LIKE 7B"/>
    <property type="match status" value="1"/>
</dbReference>
<dbReference type="Pfam" id="PF13489">
    <property type="entry name" value="Methyltransf_23"/>
    <property type="match status" value="1"/>
</dbReference>
<dbReference type="InterPro" id="IPR052356">
    <property type="entry name" value="Thiol_S-MT"/>
</dbReference>
<dbReference type="Gene3D" id="3.40.50.150">
    <property type="entry name" value="Vaccinia Virus protein VP39"/>
    <property type="match status" value="1"/>
</dbReference>
<dbReference type="STRING" id="416450.A0A1V6PT19"/>
<evidence type="ECO:0008006" key="3">
    <source>
        <dbReference type="Google" id="ProtNLM"/>
    </source>
</evidence>
<accession>A0A1V6PT19</accession>
<comment type="caution">
    <text evidence="1">The sequence shown here is derived from an EMBL/GenBank/DDBJ whole genome shotgun (WGS) entry which is preliminary data.</text>
</comment>
<dbReference type="Proteomes" id="UP000191672">
    <property type="component" value="Unassembled WGS sequence"/>
</dbReference>
<evidence type="ECO:0000313" key="1">
    <source>
        <dbReference type="EMBL" id="OQD80170.1"/>
    </source>
</evidence>
<dbReference type="SUPFAM" id="SSF53335">
    <property type="entry name" value="S-adenosyl-L-methionine-dependent methyltransferases"/>
    <property type="match status" value="1"/>
</dbReference>
<sequence length="303" mass="32874">MSSEAPPPFAQRMLGLLEPAQLMAWAMSHYFRVCSEAVKSGQILAPITQTRRLRDEAFGKFWFEFSSQPNRQTTTDPITNEQPQPVGSSALIPPLLRTATGTVLDVGPGTGTQMPLLTSPSITALYGAEPCTGLHKELRARAVAEGISDKYHILPCGAAAGELLPALKATGTGVVDGLEGDVRVGIFDTILCVRVLCSVPKMERTIGELYELLKPGGKLLVTEHVVNPWWRAKGSVLARVAQAVYQFFGWSWFIGDCCMTRDVEGALRKAADGDGGWGSFELERSFEWSAMPYISGTLVKKGI</sequence>
<evidence type="ECO:0000313" key="2">
    <source>
        <dbReference type="Proteomes" id="UP000191672"/>
    </source>
</evidence>
<keyword evidence="2" id="KW-1185">Reference proteome</keyword>
<dbReference type="CDD" id="cd02440">
    <property type="entry name" value="AdoMet_MTases"/>
    <property type="match status" value="1"/>
</dbReference>
<name>A0A1V6PT19_9EURO</name>
<dbReference type="InterPro" id="IPR029063">
    <property type="entry name" value="SAM-dependent_MTases_sf"/>
</dbReference>
<gene>
    <name evidence="1" type="ORF">PENANT_c038G10635</name>
</gene>
<dbReference type="EMBL" id="MDYN01000038">
    <property type="protein sequence ID" value="OQD80170.1"/>
    <property type="molecule type" value="Genomic_DNA"/>
</dbReference>
<proteinExistence type="predicted"/>
<organism evidence="1 2">
    <name type="scientific">Penicillium antarcticum</name>
    <dbReference type="NCBI Taxonomy" id="416450"/>
    <lineage>
        <taxon>Eukaryota</taxon>
        <taxon>Fungi</taxon>
        <taxon>Dikarya</taxon>
        <taxon>Ascomycota</taxon>
        <taxon>Pezizomycotina</taxon>
        <taxon>Eurotiomycetes</taxon>
        <taxon>Eurotiomycetidae</taxon>
        <taxon>Eurotiales</taxon>
        <taxon>Aspergillaceae</taxon>
        <taxon>Penicillium</taxon>
    </lineage>
</organism>
<dbReference type="AlphaFoldDB" id="A0A1V6PT19"/>
<reference evidence="2" key="1">
    <citation type="journal article" date="2017" name="Nat. Microbiol.">
        <title>Global analysis of biosynthetic gene clusters reveals vast potential of secondary metabolite production in Penicillium species.</title>
        <authorList>
            <person name="Nielsen J.C."/>
            <person name="Grijseels S."/>
            <person name="Prigent S."/>
            <person name="Ji B."/>
            <person name="Dainat J."/>
            <person name="Nielsen K.F."/>
            <person name="Frisvad J.C."/>
            <person name="Workman M."/>
            <person name="Nielsen J."/>
        </authorList>
    </citation>
    <scope>NUCLEOTIDE SEQUENCE [LARGE SCALE GENOMIC DNA]</scope>
    <source>
        <strain evidence="2">IBT 31811</strain>
    </source>
</reference>
<protein>
    <recommendedName>
        <fullName evidence="3">Methyltransferase type 11 domain-containing protein</fullName>
    </recommendedName>
</protein>
<dbReference type="PANTHER" id="PTHR45036:SF1">
    <property type="entry name" value="METHYLTRANSFERASE LIKE 7A"/>
    <property type="match status" value="1"/>
</dbReference>